<sequence length="132" mass="14353">MRRRWLWGTPAKLVLFGLVVVFLNASCGPPALGDSFTVRLGAWAVLPDEDLYLGYLAVRDERCAPDALCVSAGRAIVTVSYAKPSTGPRVSFTMDAVDPRPKTLGEYEVDYVTLSPNAAFLTLRLNRSATST</sequence>
<evidence type="ECO:0000313" key="1">
    <source>
        <dbReference type="EMBL" id="OLZ55442.1"/>
    </source>
</evidence>
<protein>
    <submittedName>
        <fullName evidence="1">Uncharacterized protein</fullName>
    </submittedName>
</protein>
<dbReference type="OrthoDB" id="3627017at2"/>
<name>A0A1R0L0M0_9PSEU</name>
<proteinExistence type="predicted"/>
<dbReference type="EMBL" id="MQUQ01000003">
    <property type="protein sequence ID" value="OLZ55442.1"/>
    <property type="molecule type" value="Genomic_DNA"/>
</dbReference>
<gene>
    <name evidence="1" type="ORF">BS329_05495</name>
</gene>
<organism evidence="1 2">
    <name type="scientific">Amycolatopsis coloradensis</name>
    <dbReference type="NCBI Taxonomy" id="76021"/>
    <lineage>
        <taxon>Bacteria</taxon>
        <taxon>Bacillati</taxon>
        <taxon>Actinomycetota</taxon>
        <taxon>Actinomycetes</taxon>
        <taxon>Pseudonocardiales</taxon>
        <taxon>Pseudonocardiaceae</taxon>
        <taxon>Amycolatopsis</taxon>
    </lineage>
</organism>
<accession>A0A1R0L0M0</accession>
<dbReference type="AlphaFoldDB" id="A0A1R0L0M0"/>
<reference evidence="1 2" key="1">
    <citation type="submission" date="2016-01" db="EMBL/GenBank/DDBJ databases">
        <title>Amycolatopsis coloradensis genome sequencing and assembly.</title>
        <authorList>
            <person name="Mayilraj S."/>
        </authorList>
    </citation>
    <scope>NUCLEOTIDE SEQUENCE [LARGE SCALE GENOMIC DNA]</scope>
    <source>
        <strain evidence="1 2">DSM 44225</strain>
    </source>
</reference>
<keyword evidence="2" id="KW-1185">Reference proteome</keyword>
<evidence type="ECO:0000313" key="2">
    <source>
        <dbReference type="Proteomes" id="UP000187486"/>
    </source>
</evidence>
<dbReference type="RefSeq" id="WP_076156154.1">
    <property type="nucleotide sequence ID" value="NZ_JBEZVB010000042.1"/>
</dbReference>
<dbReference type="Proteomes" id="UP000187486">
    <property type="component" value="Unassembled WGS sequence"/>
</dbReference>
<comment type="caution">
    <text evidence="1">The sequence shown here is derived from an EMBL/GenBank/DDBJ whole genome shotgun (WGS) entry which is preliminary data.</text>
</comment>